<keyword evidence="1" id="KW-0175">Coiled coil</keyword>
<evidence type="ECO:0000256" key="1">
    <source>
        <dbReference type="SAM" id="Coils"/>
    </source>
</evidence>
<protein>
    <submittedName>
        <fullName evidence="2">Uncharacterized protein</fullName>
    </submittedName>
</protein>
<name>E9GR25_DAPPU</name>
<feature type="coiled-coil region" evidence="1">
    <location>
        <begin position="71"/>
        <end position="116"/>
    </location>
</feature>
<dbReference type="HOGENOM" id="CLU_1779316_0_0_1"/>
<evidence type="ECO:0000313" key="3">
    <source>
        <dbReference type="Proteomes" id="UP000000305"/>
    </source>
</evidence>
<proteinExistence type="predicted"/>
<dbReference type="EMBL" id="GL732559">
    <property type="protein sequence ID" value="EFX78067.1"/>
    <property type="molecule type" value="Genomic_DNA"/>
</dbReference>
<evidence type="ECO:0000313" key="2">
    <source>
        <dbReference type="EMBL" id="EFX78067.1"/>
    </source>
</evidence>
<organism evidence="2 3">
    <name type="scientific">Daphnia pulex</name>
    <name type="common">Water flea</name>
    <dbReference type="NCBI Taxonomy" id="6669"/>
    <lineage>
        <taxon>Eukaryota</taxon>
        <taxon>Metazoa</taxon>
        <taxon>Ecdysozoa</taxon>
        <taxon>Arthropoda</taxon>
        <taxon>Crustacea</taxon>
        <taxon>Branchiopoda</taxon>
        <taxon>Diplostraca</taxon>
        <taxon>Cladocera</taxon>
        <taxon>Anomopoda</taxon>
        <taxon>Daphniidae</taxon>
        <taxon>Daphnia</taxon>
    </lineage>
</organism>
<keyword evidence="3" id="KW-1185">Reference proteome</keyword>
<dbReference type="Proteomes" id="UP000000305">
    <property type="component" value="Unassembled WGS sequence"/>
</dbReference>
<accession>E9GR25</accession>
<reference evidence="2 3" key="1">
    <citation type="journal article" date="2011" name="Science">
        <title>The ecoresponsive genome of Daphnia pulex.</title>
        <authorList>
            <person name="Colbourne J.K."/>
            <person name="Pfrender M.E."/>
            <person name="Gilbert D."/>
            <person name="Thomas W.K."/>
            <person name="Tucker A."/>
            <person name="Oakley T.H."/>
            <person name="Tokishita S."/>
            <person name="Aerts A."/>
            <person name="Arnold G.J."/>
            <person name="Basu M.K."/>
            <person name="Bauer D.J."/>
            <person name="Caceres C.E."/>
            <person name="Carmel L."/>
            <person name="Casola C."/>
            <person name="Choi J.H."/>
            <person name="Detter J.C."/>
            <person name="Dong Q."/>
            <person name="Dusheyko S."/>
            <person name="Eads B.D."/>
            <person name="Frohlich T."/>
            <person name="Geiler-Samerotte K.A."/>
            <person name="Gerlach D."/>
            <person name="Hatcher P."/>
            <person name="Jogdeo S."/>
            <person name="Krijgsveld J."/>
            <person name="Kriventseva E.V."/>
            <person name="Kultz D."/>
            <person name="Laforsch C."/>
            <person name="Lindquist E."/>
            <person name="Lopez J."/>
            <person name="Manak J.R."/>
            <person name="Muller J."/>
            <person name="Pangilinan J."/>
            <person name="Patwardhan R.P."/>
            <person name="Pitluck S."/>
            <person name="Pritham E.J."/>
            <person name="Rechtsteiner A."/>
            <person name="Rho M."/>
            <person name="Rogozin I.B."/>
            <person name="Sakarya O."/>
            <person name="Salamov A."/>
            <person name="Schaack S."/>
            <person name="Shapiro H."/>
            <person name="Shiga Y."/>
            <person name="Skalitzky C."/>
            <person name="Smith Z."/>
            <person name="Souvorov A."/>
            <person name="Sung W."/>
            <person name="Tang Z."/>
            <person name="Tsuchiya D."/>
            <person name="Tu H."/>
            <person name="Vos H."/>
            <person name="Wang M."/>
            <person name="Wolf Y.I."/>
            <person name="Yamagata H."/>
            <person name="Yamada T."/>
            <person name="Ye Y."/>
            <person name="Shaw J.R."/>
            <person name="Andrews J."/>
            <person name="Crease T.J."/>
            <person name="Tang H."/>
            <person name="Lucas S.M."/>
            <person name="Robertson H.M."/>
            <person name="Bork P."/>
            <person name="Koonin E.V."/>
            <person name="Zdobnov E.M."/>
            <person name="Grigoriev I.V."/>
            <person name="Lynch M."/>
            <person name="Boore J.L."/>
        </authorList>
    </citation>
    <scope>NUCLEOTIDE SEQUENCE [LARGE SCALE GENOMIC DNA]</scope>
</reference>
<dbReference type="InParanoid" id="E9GR25"/>
<dbReference type="KEGG" id="dpx:DAPPUDRAFT_246695"/>
<dbReference type="AlphaFoldDB" id="E9GR25"/>
<sequence>MATRLGGKLVKITGPIAEWEKKVGSMDLVHLSGGLLIHCEASDDMWTHTQESTEWGVEHGHNVDKYGVISKEDMKKEIAMLIEELEKVKAKKEEMEKALKLEIKELKHENDVLRRQRNKCLVMPEAPQAGMIYYIPCVHFNTEASL</sequence>
<gene>
    <name evidence="2" type="ORF">DAPPUDRAFT_246695</name>
</gene>